<evidence type="ECO:0000256" key="1">
    <source>
        <dbReference type="ARBA" id="ARBA00023002"/>
    </source>
</evidence>
<dbReference type="InterPro" id="IPR008927">
    <property type="entry name" value="6-PGluconate_DH-like_C_sf"/>
</dbReference>
<dbReference type="SUPFAM" id="SSF51735">
    <property type="entry name" value="NAD(P)-binding Rossmann-fold domains"/>
    <property type="match status" value="1"/>
</dbReference>
<protein>
    <submittedName>
        <fullName evidence="5">Altronate oxidoreductase</fullName>
        <ecNumber evidence="5">1.1.1.58</ecNumber>
    </submittedName>
</protein>
<dbReference type="EMBL" id="UOES01000270">
    <property type="protein sequence ID" value="VAW27612.1"/>
    <property type="molecule type" value="Genomic_DNA"/>
</dbReference>
<dbReference type="InterPro" id="IPR013118">
    <property type="entry name" value="Mannitol_DH_C"/>
</dbReference>
<organism evidence="5">
    <name type="scientific">hydrothermal vent metagenome</name>
    <dbReference type="NCBI Taxonomy" id="652676"/>
    <lineage>
        <taxon>unclassified sequences</taxon>
        <taxon>metagenomes</taxon>
        <taxon>ecological metagenomes</taxon>
    </lineage>
</organism>
<evidence type="ECO:0000256" key="2">
    <source>
        <dbReference type="ARBA" id="ARBA00023027"/>
    </source>
</evidence>
<evidence type="ECO:0000259" key="3">
    <source>
        <dbReference type="Pfam" id="PF01232"/>
    </source>
</evidence>
<keyword evidence="2" id="KW-0520">NAD</keyword>
<dbReference type="Gene3D" id="3.40.50.720">
    <property type="entry name" value="NAD(P)-binding Rossmann-like Domain"/>
    <property type="match status" value="1"/>
</dbReference>
<feature type="domain" description="Mannitol dehydrogenase N-terminal" evidence="3">
    <location>
        <begin position="4"/>
        <end position="201"/>
    </location>
</feature>
<dbReference type="PANTHER" id="PTHR30524:SF0">
    <property type="entry name" value="ALTRONATE OXIDOREDUCTASE-RELATED"/>
    <property type="match status" value="1"/>
</dbReference>
<dbReference type="SUPFAM" id="SSF48179">
    <property type="entry name" value="6-phosphogluconate dehydrogenase C-terminal domain-like"/>
    <property type="match status" value="1"/>
</dbReference>
<accession>A0A3B0UMI2</accession>
<dbReference type="GO" id="GO:0009026">
    <property type="term" value="F:tagaturonate reductase activity"/>
    <property type="evidence" value="ECO:0007669"/>
    <property type="project" value="UniProtKB-EC"/>
</dbReference>
<dbReference type="GO" id="GO:0005829">
    <property type="term" value="C:cytosol"/>
    <property type="evidence" value="ECO:0007669"/>
    <property type="project" value="TreeGrafter"/>
</dbReference>
<dbReference type="PANTHER" id="PTHR30524">
    <property type="entry name" value="MANNITOL-1-PHOSPHATE 5-DEHYDROGENASE"/>
    <property type="match status" value="1"/>
</dbReference>
<dbReference type="Gene3D" id="1.10.1040.10">
    <property type="entry name" value="N-(1-d-carboxylethyl)-l-norvaline Dehydrogenase, domain 2"/>
    <property type="match status" value="1"/>
</dbReference>
<dbReference type="InterPro" id="IPR013131">
    <property type="entry name" value="Mannitol_DH_N"/>
</dbReference>
<dbReference type="EC" id="1.1.1.58" evidence="5"/>
<feature type="non-terminal residue" evidence="5">
    <location>
        <position position="1"/>
    </location>
</feature>
<dbReference type="NCBIfam" id="NF002969">
    <property type="entry name" value="PRK03643.1"/>
    <property type="match status" value="1"/>
</dbReference>
<dbReference type="AlphaFoldDB" id="A0A3B0UMI2"/>
<dbReference type="GO" id="GO:0019592">
    <property type="term" value="P:mannitol catabolic process"/>
    <property type="evidence" value="ECO:0007669"/>
    <property type="project" value="TreeGrafter"/>
</dbReference>
<name>A0A3B0UMI2_9ZZZZ</name>
<dbReference type="InterPro" id="IPR013328">
    <property type="entry name" value="6PGD_dom2"/>
</dbReference>
<keyword evidence="1 5" id="KW-0560">Oxidoreductase</keyword>
<dbReference type="Pfam" id="PF01232">
    <property type="entry name" value="Mannitol_dh"/>
    <property type="match status" value="1"/>
</dbReference>
<gene>
    <name evidence="5" type="ORF">MNBD_BACTEROID06-1833</name>
</gene>
<feature type="domain" description="Mannitol dehydrogenase C-terminal" evidence="4">
    <location>
        <begin position="222"/>
        <end position="407"/>
    </location>
</feature>
<reference evidence="5" key="1">
    <citation type="submission" date="2018-06" db="EMBL/GenBank/DDBJ databases">
        <authorList>
            <person name="Zhirakovskaya E."/>
        </authorList>
    </citation>
    <scope>NUCLEOTIDE SEQUENCE</scope>
</reference>
<evidence type="ECO:0000259" key="4">
    <source>
        <dbReference type="Pfam" id="PF08125"/>
    </source>
</evidence>
<evidence type="ECO:0000313" key="5">
    <source>
        <dbReference type="EMBL" id="VAW27612.1"/>
    </source>
</evidence>
<dbReference type="Pfam" id="PF08125">
    <property type="entry name" value="Mannitol_dh_C"/>
    <property type="match status" value="1"/>
</dbReference>
<dbReference type="GO" id="GO:0008926">
    <property type="term" value="F:mannitol-1-phosphate 5-dehydrogenase activity"/>
    <property type="evidence" value="ECO:0007669"/>
    <property type="project" value="TreeGrafter"/>
</dbReference>
<dbReference type="InterPro" id="IPR036291">
    <property type="entry name" value="NAD(P)-bd_dom_sf"/>
</dbReference>
<sequence>QPIINGMTDLLEKQSNLYHHIYRGLVNGKPISETRLISCIQKSINPFKNKEEYDKLGLLPELEIVISNTTEAGIVFNKDDKPEDGTLASTFPGKVTQLLWSRFSHFNGAKDKGLKFIPVELIEKNGEKLKESILKYAKLWQLPEKFISWVNEHNYFANTLVDRIVPGYPKDEADEIRTSIGFNDNLMVSSEVFHLWVIEGGKEIQAAFPADRCGLNVIYTNNLSPYRTRKVRILNGSHTCMVPVGLLNGITTVRESVEHKSLGRFVRHIIFKEIAPTINLPKQELEAYAEEVLERFKNPFIRHELASIALNSISKYKVRVLPSLLDYYKLTNALPKGLVLALTHLIKLYLTDFIINDDQEVKQFFATLNPLAAAKDTIMNVLKNEAFWGTDLSKISGLVDLMTAQLELVNNSAGITEFEFIYE</sequence>
<proteinExistence type="predicted"/>